<gene>
    <name evidence="2" type="ORF">AVEN_59863_1</name>
</gene>
<evidence type="ECO:0000313" key="2">
    <source>
        <dbReference type="EMBL" id="GBM39147.1"/>
    </source>
</evidence>
<evidence type="ECO:0000313" key="3">
    <source>
        <dbReference type="Proteomes" id="UP000499080"/>
    </source>
</evidence>
<dbReference type="Proteomes" id="UP000499080">
    <property type="component" value="Unassembled WGS sequence"/>
</dbReference>
<name>A0A4Y2FE15_ARAVE</name>
<evidence type="ECO:0000256" key="1">
    <source>
        <dbReference type="SAM" id="MobiDB-lite"/>
    </source>
</evidence>
<comment type="caution">
    <text evidence="2">The sequence shown here is derived from an EMBL/GenBank/DDBJ whole genome shotgun (WGS) entry which is preliminary data.</text>
</comment>
<organism evidence="2 3">
    <name type="scientific">Araneus ventricosus</name>
    <name type="common">Orbweaver spider</name>
    <name type="synonym">Epeira ventricosa</name>
    <dbReference type="NCBI Taxonomy" id="182803"/>
    <lineage>
        <taxon>Eukaryota</taxon>
        <taxon>Metazoa</taxon>
        <taxon>Ecdysozoa</taxon>
        <taxon>Arthropoda</taxon>
        <taxon>Chelicerata</taxon>
        <taxon>Arachnida</taxon>
        <taxon>Araneae</taxon>
        <taxon>Araneomorphae</taxon>
        <taxon>Entelegynae</taxon>
        <taxon>Araneoidea</taxon>
        <taxon>Araneidae</taxon>
        <taxon>Araneus</taxon>
    </lineage>
</organism>
<reference evidence="2 3" key="1">
    <citation type="journal article" date="2019" name="Sci. Rep.">
        <title>Orb-weaving spider Araneus ventricosus genome elucidates the spidroin gene catalogue.</title>
        <authorList>
            <person name="Kono N."/>
            <person name="Nakamura H."/>
            <person name="Ohtoshi R."/>
            <person name="Moran D.A.P."/>
            <person name="Shinohara A."/>
            <person name="Yoshida Y."/>
            <person name="Fujiwara M."/>
            <person name="Mori M."/>
            <person name="Tomita M."/>
            <person name="Arakawa K."/>
        </authorList>
    </citation>
    <scope>NUCLEOTIDE SEQUENCE [LARGE SCALE GENOMIC DNA]</scope>
</reference>
<sequence length="84" mass="9071">MFTGNALSRDGREYSGMQKAGRSANMLKCSLEMLSPEMGVQRHAKGWSLSYHVEVITGNALSRDGSTAACKRLVASFTNVLSAM</sequence>
<proteinExistence type="predicted"/>
<protein>
    <submittedName>
        <fullName evidence="2">Uncharacterized protein</fullName>
    </submittedName>
</protein>
<dbReference type="EMBL" id="BGPR01000887">
    <property type="protein sequence ID" value="GBM39147.1"/>
    <property type="molecule type" value="Genomic_DNA"/>
</dbReference>
<feature type="region of interest" description="Disordered" evidence="1">
    <location>
        <begin position="1"/>
        <end position="20"/>
    </location>
</feature>
<keyword evidence="3" id="KW-1185">Reference proteome</keyword>
<accession>A0A4Y2FE15</accession>
<dbReference type="AlphaFoldDB" id="A0A4Y2FE15"/>